<evidence type="ECO:0000256" key="1">
    <source>
        <dbReference type="SAM" id="SignalP"/>
    </source>
</evidence>
<evidence type="ECO:0000313" key="4">
    <source>
        <dbReference type="Proteomes" id="UP000781932"/>
    </source>
</evidence>
<gene>
    <name evidence="3" type="ORF">CkaCkLH20_07454</name>
</gene>
<accession>A0A9P6LJ03</accession>
<dbReference type="Proteomes" id="UP000781932">
    <property type="component" value="Unassembled WGS sequence"/>
</dbReference>
<dbReference type="InterPro" id="IPR036673">
    <property type="entry name" value="Cyanovirin-N_sf"/>
</dbReference>
<dbReference type="AlphaFoldDB" id="A0A9P6LJ03"/>
<dbReference type="Pfam" id="PF08881">
    <property type="entry name" value="CVNH"/>
    <property type="match status" value="1"/>
</dbReference>
<dbReference type="GeneID" id="62163245"/>
<sequence>MMVKLLPMIVLKGITLTFGLAKVARAGFLDEGCGYLTDGPQFALRGDGSVTTYCEDNICGSSTFSVINLNDCLSNVLGDLQETCQDCAPDGFADIKCKCKTLAGDYKETSIDLNEVLTNWNGYLSCRGGISDCYNTKWVCKPKDWWPEGPPPEIFSTDCDIWS</sequence>
<protein>
    <submittedName>
        <fullName evidence="3">CVNH domain-containing protein</fullName>
    </submittedName>
</protein>
<keyword evidence="1" id="KW-0732">Signal</keyword>
<dbReference type="InterPro" id="IPR011058">
    <property type="entry name" value="Cyanovirin-N"/>
</dbReference>
<keyword evidence="4" id="KW-1185">Reference proteome</keyword>
<evidence type="ECO:0000313" key="3">
    <source>
        <dbReference type="EMBL" id="KAF9875188.1"/>
    </source>
</evidence>
<dbReference type="EMBL" id="JAATWM020000023">
    <property type="protein sequence ID" value="KAF9875188.1"/>
    <property type="molecule type" value="Genomic_DNA"/>
</dbReference>
<proteinExistence type="predicted"/>
<feature type="chain" id="PRO_5040470710" evidence="1">
    <location>
        <begin position="27"/>
        <end position="163"/>
    </location>
</feature>
<name>A0A9P6LJ03_9PEZI</name>
<reference evidence="3" key="1">
    <citation type="submission" date="2020-03" db="EMBL/GenBank/DDBJ databases">
        <authorList>
            <person name="He L."/>
        </authorList>
    </citation>
    <scope>NUCLEOTIDE SEQUENCE</scope>
    <source>
        <strain evidence="3">CkLH20</strain>
    </source>
</reference>
<reference evidence="3" key="2">
    <citation type="submission" date="2020-11" db="EMBL/GenBank/DDBJ databases">
        <title>Whole genome sequencing of Colletotrichum sp.</title>
        <authorList>
            <person name="Li H."/>
        </authorList>
    </citation>
    <scope>NUCLEOTIDE SEQUENCE</scope>
    <source>
        <strain evidence="3">CkLH20</strain>
    </source>
</reference>
<dbReference type="Gene3D" id="2.30.60.10">
    <property type="entry name" value="Cyanovirin-N"/>
    <property type="match status" value="1"/>
</dbReference>
<dbReference type="OrthoDB" id="4672515at2759"/>
<evidence type="ECO:0000259" key="2">
    <source>
        <dbReference type="Pfam" id="PF08881"/>
    </source>
</evidence>
<feature type="domain" description="Cyanovirin-N" evidence="2">
    <location>
        <begin position="81"/>
        <end position="138"/>
    </location>
</feature>
<organism evidence="3 4">
    <name type="scientific">Colletotrichum karsti</name>
    <dbReference type="NCBI Taxonomy" id="1095194"/>
    <lineage>
        <taxon>Eukaryota</taxon>
        <taxon>Fungi</taxon>
        <taxon>Dikarya</taxon>
        <taxon>Ascomycota</taxon>
        <taxon>Pezizomycotina</taxon>
        <taxon>Sordariomycetes</taxon>
        <taxon>Hypocreomycetidae</taxon>
        <taxon>Glomerellales</taxon>
        <taxon>Glomerellaceae</taxon>
        <taxon>Colletotrichum</taxon>
        <taxon>Colletotrichum boninense species complex</taxon>
    </lineage>
</organism>
<comment type="caution">
    <text evidence="3">The sequence shown here is derived from an EMBL/GenBank/DDBJ whole genome shotgun (WGS) entry which is preliminary data.</text>
</comment>
<feature type="signal peptide" evidence="1">
    <location>
        <begin position="1"/>
        <end position="26"/>
    </location>
</feature>
<dbReference type="SUPFAM" id="SSF51322">
    <property type="entry name" value="Cyanovirin-N"/>
    <property type="match status" value="1"/>
</dbReference>
<dbReference type="RefSeq" id="XP_038744649.1">
    <property type="nucleotide sequence ID" value="XM_038890171.1"/>
</dbReference>